<dbReference type="RefSeq" id="WP_144571032.1">
    <property type="nucleotide sequence ID" value="NZ_VLKG01000004.1"/>
</dbReference>
<feature type="transmembrane region" description="Helical" evidence="1">
    <location>
        <begin position="173"/>
        <end position="191"/>
    </location>
</feature>
<dbReference type="PIRSF" id="PIRSF028704">
    <property type="entry name" value="UPC028704"/>
    <property type="match status" value="1"/>
</dbReference>
<feature type="transmembrane region" description="Helical" evidence="1">
    <location>
        <begin position="20"/>
        <end position="39"/>
    </location>
</feature>
<evidence type="ECO:0008006" key="4">
    <source>
        <dbReference type="Google" id="ProtNLM"/>
    </source>
</evidence>
<feature type="transmembrane region" description="Helical" evidence="1">
    <location>
        <begin position="343"/>
        <end position="367"/>
    </location>
</feature>
<feature type="transmembrane region" description="Helical" evidence="1">
    <location>
        <begin position="282"/>
        <end position="307"/>
    </location>
</feature>
<feature type="transmembrane region" description="Helical" evidence="1">
    <location>
        <begin position="233"/>
        <end position="252"/>
    </location>
</feature>
<dbReference type="Proteomes" id="UP000319627">
    <property type="component" value="Unassembled WGS sequence"/>
</dbReference>
<reference evidence="2 3" key="1">
    <citation type="submission" date="2019-07" db="EMBL/GenBank/DDBJ databases">
        <title>Genomic Encyclopedia of Type Strains, Phase I: the one thousand microbial genomes (KMG-I) project.</title>
        <authorList>
            <person name="Kyrpides N."/>
        </authorList>
    </citation>
    <scope>NUCLEOTIDE SEQUENCE [LARGE SCALE GENOMIC DNA]</scope>
    <source>
        <strain evidence="2 3">DSM 375</strain>
    </source>
</reference>
<dbReference type="PANTHER" id="PTHR38592:SF3">
    <property type="entry name" value="BLL4819 PROTEIN"/>
    <property type="match status" value="1"/>
</dbReference>
<evidence type="ECO:0000313" key="2">
    <source>
        <dbReference type="EMBL" id="TWH75797.1"/>
    </source>
</evidence>
<evidence type="ECO:0000256" key="1">
    <source>
        <dbReference type="SAM" id="Phobius"/>
    </source>
</evidence>
<feature type="transmembrane region" description="Helical" evidence="1">
    <location>
        <begin position="45"/>
        <end position="68"/>
    </location>
</feature>
<gene>
    <name evidence="2" type="ORF">LX59_01307</name>
</gene>
<dbReference type="OrthoDB" id="9775975at2"/>
<dbReference type="AlphaFoldDB" id="A0A562IXV4"/>
<dbReference type="Pfam" id="PF10129">
    <property type="entry name" value="OpgC_C"/>
    <property type="match status" value="1"/>
</dbReference>
<protein>
    <recommendedName>
        <fullName evidence="4">OpgC protein</fullName>
    </recommendedName>
</protein>
<feature type="transmembrane region" description="Helical" evidence="1">
    <location>
        <begin position="203"/>
        <end position="221"/>
    </location>
</feature>
<keyword evidence="3" id="KW-1185">Reference proteome</keyword>
<organism evidence="2 3">
    <name type="scientific">Azomonas agilis</name>
    <dbReference type="NCBI Taxonomy" id="116849"/>
    <lineage>
        <taxon>Bacteria</taxon>
        <taxon>Pseudomonadati</taxon>
        <taxon>Pseudomonadota</taxon>
        <taxon>Gammaproteobacteria</taxon>
        <taxon>Pseudomonadales</taxon>
        <taxon>Pseudomonadaceae</taxon>
        <taxon>Azomonas</taxon>
    </lineage>
</organism>
<keyword evidence="1" id="KW-1133">Transmembrane helix</keyword>
<dbReference type="EMBL" id="VLKG01000004">
    <property type="protein sequence ID" value="TWH75797.1"/>
    <property type="molecule type" value="Genomic_DNA"/>
</dbReference>
<feature type="transmembrane region" description="Helical" evidence="1">
    <location>
        <begin position="89"/>
        <end position="110"/>
    </location>
</feature>
<comment type="caution">
    <text evidence="2">The sequence shown here is derived from an EMBL/GenBank/DDBJ whole genome shotgun (WGS) entry which is preliminary data.</text>
</comment>
<feature type="transmembrane region" description="Helical" evidence="1">
    <location>
        <begin position="319"/>
        <end position="337"/>
    </location>
</feature>
<proteinExistence type="predicted"/>
<keyword evidence="1" id="KW-0472">Membrane</keyword>
<evidence type="ECO:0000313" key="3">
    <source>
        <dbReference type="Proteomes" id="UP000319627"/>
    </source>
</evidence>
<accession>A0A562IXV4</accession>
<keyword evidence="1" id="KW-0812">Transmembrane</keyword>
<name>A0A562IXV4_9GAMM</name>
<sequence>MKSLPEATVNKPARDLRIDVVRGLILLIIFINHMPGNIISQYTPYYFGFSDSSEVFVLLAGVSAVLAYGRLINQRGLAVGVLRIVARVWTLYVAHLMVFLIACGVIFFAISKTQNPLYVEVINIQPFLIDPVSALLDVLTLVYQPSFLNIIPLYIVLLAVFPLVYWLVRIHPIFGLLVSLSIWQAAVHWSLNFPDRFGGGWFFNPLAWQLVFTFGVLIGHAMDQGYILIKSRLLTALAILVVLGLGFIKTYTMGSLNWPLFEHWVDVIHLSNDKMNQSVVRIVHLLALVWIFCSLISSHALFLRSWVCRGLASMGRHSLAVFCVGTVLSIMGQILMAETAYSLEMQLIICITGGTLLFGLGAFLSWYQSLPGLGGARRTLPLAPVLSKP</sequence>
<dbReference type="InterPro" id="IPR014550">
    <property type="entry name" value="UCP028704_OpgC"/>
</dbReference>
<dbReference type="PANTHER" id="PTHR38592">
    <property type="entry name" value="BLL4819 PROTEIN"/>
    <property type="match status" value="1"/>
</dbReference>
<feature type="transmembrane region" description="Helical" evidence="1">
    <location>
        <begin position="147"/>
        <end position="168"/>
    </location>
</feature>